<name>A0A6J7XK10_9CAUD</name>
<evidence type="ECO:0000313" key="2">
    <source>
        <dbReference type="EMBL" id="CAB4182511.1"/>
    </source>
</evidence>
<gene>
    <name evidence="2" type="ORF">UFOVP1095_25</name>
    <name evidence="3" type="ORF">UFOVP1452_25</name>
    <name evidence="4" type="ORF">UFOVP1540_2</name>
    <name evidence="1" type="ORF">UFOVP918_25</name>
</gene>
<reference evidence="4" key="1">
    <citation type="submission" date="2020-05" db="EMBL/GenBank/DDBJ databases">
        <authorList>
            <person name="Chiriac C."/>
            <person name="Salcher M."/>
            <person name="Ghai R."/>
            <person name="Kavagutti S V."/>
        </authorList>
    </citation>
    <scope>NUCLEOTIDE SEQUENCE</scope>
</reference>
<evidence type="ECO:0000313" key="4">
    <source>
        <dbReference type="EMBL" id="CAB5228266.1"/>
    </source>
</evidence>
<proteinExistence type="predicted"/>
<dbReference type="EMBL" id="LR796867">
    <property type="protein sequence ID" value="CAB4171402.1"/>
    <property type="molecule type" value="Genomic_DNA"/>
</dbReference>
<sequence>MSLPGGNAHQKYVKTMLKQKDQVDLPKPNWTPLKPAGIAMRENLKRVEDYRAIKSLDLDNE</sequence>
<protein>
    <submittedName>
        <fullName evidence="4">Uncharacterized protein</fullName>
    </submittedName>
</protein>
<organism evidence="4">
    <name type="scientific">uncultured Caudovirales phage</name>
    <dbReference type="NCBI Taxonomy" id="2100421"/>
    <lineage>
        <taxon>Viruses</taxon>
        <taxon>Duplodnaviria</taxon>
        <taxon>Heunggongvirae</taxon>
        <taxon>Uroviricota</taxon>
        <taxon>Caudoviricetes</taxon>
        <taxon>Peduoviridae</taxon>
        <taxon>Maltschvirus</taxon>
        <taxon>Maltschvirus maltsch</taxon>
    </lineage>
</organism>
<dbReference type="EMBL" id="LR797401">
    <property type="protein sequence ID" value="CAB4214096.1"/>
    <property type="molecule type" value="Genomic_DNA"/>
</dbReference>
<evidence type="ECO:0000313" key="1">
    <source>
        <dbReference type="EMBL" id="CAB4171402.1"/>
    </source>
</evidence>
<dbReference type="EMBL" id="LR798384">
    <property type="protein sequence ID" value="CAB5228266.1"/>
    <property type="molecule type" value="Genomic_DNA"/>
</dbReference>
<dbReference type="EMBL" id="LR797032">
    <property type="protein sequence ID" value="CAB4182511.1"/>
    <property type="molecule type" value="Genomic_DNA"/>
</dbReference>
<evidence type="ECO:0000313" key="3">
    <source>
        <dbReference type="EMBL" id="CAB4214096.1"/>
    </source>
</evidence>
<accession>A0A6J7XK10</accession>